<dbReference type="PRINTS" id="PR01217">
    <property type="entry name" value="PRICHEXTENSN"/>
</dbReference>
<dbReference type="VEuPathDB" id="FungiDB:SPRG_03313"/>
<evidence type="ECO:0000256" key="1">
    <source>
        <dbReference type="SAM" id="MobiDB-lite"/>
    </source>
</evidence>
<dbReference type="KEGG" id="spar:SPRG_03313"/>
<dbReference type="OrthoDB" id="167956at2759"/>
<dbReference type="RefSeq" id="XP_012197280.1">
    <property type="nucleotide sequence ID" value="XM_012341890.1"/>
</dbReference>
<dbReference type="OMA" id="GNWRENG"/>
<dbReference type="GeneID" id="24125826"/>
<feature type="compositionally biased region" description="Low complexity" evidence="1">
    <location>
        <begin position="1"/>
        <end position="27"/>
    </location>
</feature>
<dbReference type="Proteomes" id="UP000030745">
    <property type="component" value="Unassembled WGS sequence"/>
</dbReference>
<evidence type="ECO:0008006" key="4">
    <source>
        <dbReference type="Google" id="ProtNLM"/>
    </source>
</evidence>
<feature type="compositionally biased region" description="Low complexity" evidence="1">
    <location>
        <begin position="142"/>
        <end position="160"/>
    </location>
</feature>
<gene>
    <name evidence="2" type="ORF">SPRG_03313</name>
</gene>
<dbReference type="EMBL" id="KK583196">
    <property type="protein sequence ID" value="KDO32093.1"/>
    <property type="molecule type" value="Genomic_DNA"/>
</dbReference>
<organism evidence="2 3">
    <name type="scientific">Saprolegnia parasitica (strain CBS 223.65)</name>
    <dbReference type="NCBI Taxonomy" id="695850"/>
    <lineage>
        <taxon>Eukaryota</taxon>
        <taxon>Sar</taxon>
        <taxon>Stramenopiles</taxon>
        <taxon>Oomycota</taxon>
        <taxon>Saprolegniomycetes</taxon>
        <taxon>Saprolegniales</taxon>
        <taxon>Saprolegniaceae</taxon>
        <taxon>Saprolegnia</taxon>
    </lineage>
</organism>
<proteinExistence type="predicted"/>
<evidence type="ECO:0000313" key="3">
    <source>
        <dbReference type="Proteomes" id="UP000030745"/>
    </source>
</evidence>
<accession>A0A067CNK9</accession>
<dbReference type="AlphaFoldDB" id="A0A067CNK9"/>
<feature type="region of interest" description="Disordered" evidence="1">
    <location>
        <begin position="142"/>
        <end position="176"/>
    </location>
</feature>
<name>A0A067CNK9_SAPPC</name>
<dbReference type="STRING" id="695850.A0A067CNK9"/>
<evidence type="ECO:0000313" key="2">
    <source>
        <dbReference type="EMBL" id="KDO32093.1"/>
    </source>
</evidence>
<sequence length="176" mass="17236">MTTAPVGTTTPVTTSPAYSTSTPSPTSEDPAYPTPAPSVPGTTVPLPSTNPVPAGCTQVSVVGDATYCITGPVCSGAGAVPAGTNCPKQGDVAVADCLKTLKSYVDAGKCVAPVDAICQKIPSGAYGCVFPSSPASTIPSSYVPTPAASVPSPTPATSVPSPTPAGSIPAYRNLRA</sequence>
<keyword evidence="3" id="KW-1185">Reference proteome</keyword>
<feature type="region of interest" description="Disordered" evidence="1">
    <location>
        <begin position="1"/>
        <end position="46"/>
    </location>
</feature>
<reference evidence="2 3" key="1">
    <citation type="journal article" date="2013" name="PLoS Genet.">
        <title>Distinctive expansion of potential virulence genes in the genome of the oomycete fish pathogen Saprolegnia parasitica.</title>
        <authorList>
            <person name="Jiang R.H."/>
            <person name="de Bruijn I."/>
            <person name="Haas B.J."/>
            <person name="Belmonte R."/>
            <person name="Lobach L."/>
            <person name="Christie J."/>
            <person name="van den Ackerveken G."/>
            <person name="Bottin A."/>
            <person name="Bulone V."/>
            <person name="Diaz-Moreno S.M."/>
            <person name="Dumas B."/>
            <person name="Fan L."/>
            <person name="Gaulin E."/>
            <person name="Govers F."/>
            <person name="Grenville-Briggs L.J."/>
            <person name="Horner N.R."/>
            <person name="Levin J.Z."/>
            <person name="Mammella M."/>
            <person name="Meijer H.J."/>
            <person name="Morris P."/>
            <person name="Nusbaum C."/>
            <person name="Oome S."/>
            <person name="Phillips A.J."/>
            <person name="van Rooyen D."/>
            <person name="Rzeszutek E."/>
            <person name="Saraiva M."/>
            <person name="Secombes C.J."/>
            <person name="Seidl M.F."/>
            <person name="Snel B."/>
            <person name="Stassen J.H."/>
            <person name="Sykes S."/>
            <person name="Tripathy S."/>
            <person name="van den Berg H."/>
            <person name="Vega-Arreguin J.C."/>
            <person name="Wawra S."/>
            <person name="Young S.K."/>
            <person name="Zeng Q."/>
            <person name="Dieguez-Uribeondo J."/>
            <person name="Russ C."/>
            <person name="Tyler B.M."/>
            <person name="van West P."/>
        </authorList>
    </citation>
    <scope>NUCLEOTIDE SEQUENCE [LARGE SCALE GENOMIC DNA]</scope>
    <source>
        <strain evidence="2 3">CBS 223.65</strain>
    </source>
</reference>
<protein>
    <recommendedName>
        <fullName evidence="4">Mucin-like domain-containing protein</fullName>
    </recommendedName>
</protein>